<sequence length="377" mass="41110">MGEDVRLGDLLPREPRGDGARRVAEGRVKGGLRGLLSRYKVPLIAAKIVLSFALFAYVVAKVSPGDIWDTIRPADERYLLAAAGLFLLSNLIGSWIWARLLRAQGVPIPYRKAASYYFVGLFFNNFLPSNIGGDITRISDAAKHADHVSPVFSATVMDRLVGVLAMALVAVLASFAAIDRIHLYAIYMAIVITFVVSLGLFLSIFNRSVLKAFEWPFRVIGARTIERGIRRLMDDLHGYKQQGKVLRLVFAASVVVQVSRILVHYLVGLALGVRVAVGYYFLFVPALAALVSLPISLNGLGIREGAGVVLFHMAGMTKEQAFTVPFLTYLISVCISLLGGLIFVSRTPRRALKGILEKRRTARAAAAAGGRARKGID</sequence>
<reference evidence="7 8" key="1">
    <citation type="journal article" date="2019" name="Nat. Microbiol.">
        <title>Mediterranean grassland soil C-N compound turnover is dependent on rainfall and depth, and is mediated by genomically divergent microorganisms.</title>
        <authorList>
            <person name="Diamond S."/>
            <person name="Andeer P.F."/>
            <person name="Li Z."/>
            <person name="Crits-Christoph A."/>
            <person name="Burstein D."/>
            <person name="Anantharaman K."/>
            <person name="Lane K.R."/>
            <person name="Thomas B.C."/>
            <person name="Pan C."/>
            <person name="Northen T.R."/>
            <person name="Banfield J.F."/>
        </authorList>
    </citation>
    <scope>NUCLEOTIDE SEQUENCE [LARGE SCALE GENOMIC DNA]</scope>
    <source>
        <strain evidence="7">WS_9</strain>
    </source>
</reference>
<protein>
    <submittedName>
        <fullName evidence="7">Flippase-like domain-containing protein</fullName>
    </submittedName>
</protein>
<name>A0A538TM85_UNCEI</name>
<evidence type="ECO:0000256" key="2">
    <source>
        <dbReference type="ARBA" id="ARBA00022475"/>
    </source>
</evidence>
<gene>
    <name evidence="7" type="ORF">E6K79_06765</name>
</gene>
<feature type="transmembrane region" description="Helical" evidence="6">
    <location>
        <begin position="160"/>
        <end position="178"/>
    </location>
</feature>
<keyword evidence="3 6" id="KW-0812">Transmembrane</keyword>
<feature type="transmembrane region" description="Helical" evidence="6">
    <location>
        <begin position="245"/>
        <end position="267"/>
    </location>
</feature>
<keyword evidence="4 6" id="KW-1133">Transmembrane helix</keyword>
<keyword evidence="2" id="KW-1003">Cell membrane</keyword>
<keyword evidence="5 6" id="KW-0472">Membrane</keyword>
<evidence type="ECO:0000313" key="8">
    <source>
        <dbReference type="Proteomes" id="UP000317691"/>
    </source>
</evidence>
<dbReference type="PANTHER" id="PTHR40277">
    <property type="entry name" value="BLL5419 PROTEIN"/>
    <property type="match status" value="1"/>
</dbReference>
<dbReference type="InterPro" id="IPR022791">
    <property type="entry name" value="L-PG_synthase/AglD"/>
</dbReference>
<evidence type="ECO:0000256" key="4">
    <source>
        <dbReference type="ARBA" id="ARBA00022989"/>
    </source>
</evidence>
<evidence type="ECO:0000256" key="5">
    <source>
        <dbReference type="ARBA" id="ARBA00023136"/>
    </source>
</evidence>
<accession>A0A538TM85</accession>
<comment type="subcellular location">
    <subcellularLocation>
        <location evidence="1">Cell membrane</location>
        <topology evidence="1">Multi-pass membrane protein</topology>
    </subcellularLocation>
</comment>
<dbReference type="EMBL" id="VBOZ01000017">
    <property type="protein sequence ID" value="TMQ64731.1"/>
    <property type="molecule type" value="Genomic_DNA"/>
</dbReference>
<dbReference type="GO" id="GO:0005886">
    <property type="term" value="C:plasma membrane"/>
    <property type="evidence" value="ECO:0007669"/>
    <property type="project" value="UniProtKB-SubCell"/>
</dbReference>
<feature type="transmembrane region" description="Helical" evidence="6">
    <location>
        <begin position="279"/>
        <end position="302"/>
    </location>
</feature>
<comment type="caution">
    <text evidence="7">The sequence shown here is derived from an EMBL/GenBank/DDBJ whole genome shotgun (WGS) entry which is preliminary data.</text>
</comment>
<dbReference type="NCBIfam" id="TIGR00374">
    <property type="entry name" value="flippase-like domain"/>
    <property type="match status" value="1"/>
</dbReference>
<evidence type="ECO:0000256" key="1">
    <source>
        <dbReference type="ARBA" id="ARBA00004651"/>
    </source>
</evidence>
<dbReference type="Proteomes" id="UP000317691">
    <property type="component" value="Unassembled WGS sequence"/>
</dbReference>
<organism evidence="7 8">
    <name type="scientific">Eiseniibacteriota bacterium</name>
    <dbReference type="NCBI Taxonomy" id="2212470"/>
    <lineage>
        <taxon>Bacteria</taxon>
        <taxon>Candidatus Eiseniibacteriota</taxon>
    </lineage>
</organism>
<feature type="transmembrane region" description="Helical" evidence="6">
    <location>
        <begin position="185"/>
        <end position="205"/>
    </location>
</feature>
<feature type="transmembrane region" description="Helical" evidence="6">
    <location>
        <begin position="41"/>
        <end position="60"/>
    </location>
</feature>
<feature type="transmembrane region" description="Helical" evidence="6">
    <location>
        <begin position="322"/>
        <end position="344"/>
    </location>
</feature>
<proteinExistence type="predicted"/>
<dbReference type="AlphaFoldDB" id="A0A538TM85"/>
<feature type="transmembrane region" description="Helical" evidence="6">
    <location>
        <begin position="113"/>
        <end position="131"/>
    </location>
</feature>
<evidence type="ECO:0000256" key="3">
    <source>
        <dbReference type="ARBA" id="ARBA00022692"/>
    </source>
</evidence>
<evidence type="ECO:0000313" key="7">
    <source>
        <dbReference type="EMBL" id="TMQ64731.1"/>
    </source>
</evidence>
<dbReference type="PANTHER" id="PTHR40277:SF1">
    <property type="entry name" value="BLL5419 PROTEIN"/>
    <property type="match status" value="1"/>
</dbReference>
<evidence type="ECO:0000256" key="6">
    <source>
        <dbReference type="SAM" id="Phobius"/>
    </source>
</evidence>
<feature type="transmembrane region" description="Helical" evidence="6">
    <location>
        <begin position="80"/>
        <end position="101"/>
    </location>
</feature>
<dbReference type="Pfam" id="PF03706">
    <property type="entry name" value="LPG_synthase_TM"/>
    <property type="match status" value="1"/>
</dbReference>